<dbReference type="EMBL" id="EQ974907">
    <property type="protein sequence ID" value="EEF27982.1"/>
    <property type="molecule type" value="Genomic_DNA"/>
</dbReference>
<dbReference type="PANTHER" id="PTHR31286:SF99">
    <property type="entry name" value="DUF4283 DOMAIN-CONTAINING PROTEIN"/>
    <property type="match status" value="1"/>
</dbReference>
<dbReference type="InterPro" id="IPR040256">
    <property type="entry name" value="At4g02000-like"/>
</dbReference>
<dbReference type="Proteomes" id="UP000008311">
    <property type="component" value="Unassembled WGS sequence"/>
</dbReference>
<accession>B9T835</accession>
<dbReference type="PANTHER" id="PTHR31286">
    <property type="entry name" value="GLYCINE-RICH CELL WALL STRUCTURAL PROTEIN 1.8-LIKE"/>
    <property type="match status" value="1"/>
</dbReference>
<dbReference type="eggNOG" id="KOG1075">
    <property type="taxonomic scope" value="Eukaryota"/>
</dbReference>
<keyword evidence="3" id="KW-1185">Reference proteome</keyword>
<dbReference type="InterPro" id="IPR025558">
    <property type="entry name" value="DUF4283"/>
</dbReference>
<feature type="domain" description="DUF4283" evidence="1">
    <location>
        <begin position="74"/>
        <end position="157"/>
    </location>
</feature>
<evidence type="ECO:0000313" key="2">
    <source>
        <dbReference type="EMBL" id="EEF27982.1"/>
    </source>
</evidence>
<organism evidence="2 3">
    <name type="scientific">Ricinus communis</name>
    <name type="common">Castor bean</name>
    <dbReference type="NCBI Taxonomy" id="3988"/>
    <lineage>
        <taxon>Eukaryota</taxon>
        <taxon>Viridiplantae</taxon>
        <taxon>Streptophyta</taxon>
        <taxon>Embryophyta</taxon>
        <taxon>Tracheophyta</taxon>
        <taxon>Spermatophyta</taxon>
        <taxon>Magnoliopsida</taxon>
        <taxon>eudicotyledons</taxon>
        <taxon>Gunneridae</taxon>
        <taxon>Pentapetalae</taxon>
        <taxon>rosids</taxon>
        <taxon>fabids</taxon>
        <taxon>Malpighiales</taxon>
        <taxon>Euphorbiaceae</taxon>
        <taxon>Acalyphoideae</taxon>
        <taxon>Acalypheae</taxon>
        <taxon>Ricinus</taxon>
    </lineage>
</organism>
<sequence>MEVAMHDKEAPDVHMNDVLGLSFKEILLDRDEPKVSLSDDNLLSDEEENLCAEEEEDDCPTILLSRDENIRMRKSWKQTLIIKLLGRSIGHNYLFRIVKELWKAKGSIDLVALDNDFYIAKLSFKNDYDFALFEGPWMVVDHYLTVRRWYPNFDTTQDTVEQLLVWVRLPCCQWNTIIEIS</sequence>
<protein>
    <recommendedName>
        <fullName evidence="1">DUF4283 domain-containing protein</fullName>
    </recommendedName>
</protein>
<reference evidence="3" key="1">
    <citation type="journal article" date="2010" name="Nat. Biotechnol.">
        <title>Draft genome sequence of the oilseed species Ricinus communis.</title>
        <authorList>
            <person name="Chan A.P."/>
            <person name="Crabtree J."/>
            <person name="Zhao Q."/>
            <person name="Lorenzi H."/>
            <person name="Orvis J."/>
            <person name="Puiu D."/>
            <person name="Melake-Berhan A."/>
            <person name="Jones K.M."/>
            <person name="Redman J."/>
            <person name="Chen G."/>
            <person name="Cahoon E.B."/>
            <person name="Gedil M."/>
            <person name="Stanke M."/>
            <person name="Haas B.J."/>
            <person name="Wortman J.R."/>
            <person name="Fraser-Liggett C.M."/>
            <person name="Ravel J."/>
            <person name="Rabinowicz P.D."/>
        </authorList>
    </citation>
    <scope>NUCLEOTIDE SEQUENCE [LARGE SCALE GENOMIC DNA]</scope>
    <source>
        <strain evidence="3">cv. Hale</strain>
    </source>
</reference>
<evidence type="ECO:0000259" key="1">
    <source>
        <dbReference type="Pfam" id="PF14111"/>
    </source>
</evidence>
<dbReference type="InParanoid" id="B9T835"/>
<proteinExistence type="predicted"/>
<dbReference type="Pfam" id="PF14111">
    <property type="entry name" value="DUF4283"/>
    <property type="match status" value="1"/>
</dbReference>
<dbReference type="AlphaFoldDB" id="B9T835"/>
<gene>
    <name evidence="2" type="ORF">RCOM_0150700</name>
</gene>
<name>B9T835_RICCO</name>
<evidence type="ECO:0000313" key="3">
    <source>
        <dbReference type="Proteomes" id="UP000008311"/>
    </source>
</evidence>